<evidence type="ECO:0000313" key="3">
    <source>
        <dbReference type="Proteomes" id="UP000672039"/>
    </source>
</evidence>
<gene>
    <name evidence="2" type="ORF">J9253_00130</name>
</gene>
<dbReference type="InterPro" id="IPR008670">
    <property type="entry name" value="CoA_reduct_LuxC"/>
</dbReference>
<keyword evidence="3" id="KW-1185">Reference proteome</keyword>
<evidence type="ECO:0000256" key="1">
    <source>
        <dbReference type="ARBA" id="ARBA00022857"/>
    </source>
</evidence>
<name>A0ABX7WV82_9GAMM</name>
<accession>A0ABX7WV82</accession>
<dbReference type="EMBL" id="CP072801">
    <property type="protein sequence ID" value="QTR46408.1"/>
    <property type="molecule type" value="Genomic_DNA"/>
</dbReference>
<keyword evidence="1" id="KW-0521">NADP</keyword>
<reference evidence="2 3" key="1">
    <citation type="submission" date="2021-04" db="EMBL/GenBank/DDBJ databases">
        <title>Genomics, taxonomy and metabolism of representatives of sulfur bacteria of the genus Thiothrix: Thiothrix fructosivorans QT, Thiothrix unzii A1T and three new species, Thiothrix subterranea sp. nov., Thiothrix litoralis sp. nov. and 'Candidatus Thiothrix anitrata' sp. nov.</title>
        <authorList>
            <person name="Ravin N.V."/>
            <person name="Smolyakov D."/>
            <person name="Rudenko T.S."/>
            <person name="Mardanov A.V."/>
            <person name="Beletsky A.V."/>
            <person name="Markov N.D."/>
            <person name="Fomenkov A.I."/>
            <person name="Roberts R.J."/>
            <person name="Karnachuk O.V."/>
            <person name="Novikov A."/>
            <person name="Grabovich M.Y."/>
        </authorList>
    </citation>
    <scope>NUCLEOTIDE SEQUENCE [LARGE SCALE GENOMIC DNA]</scope>
    <source>
        <strain evidence="2 3">AS</strain>
    </source>
</reference>
<evidence type="ECO:0000313" key="2">
    <source>
        <dbReference type="EMBL" id="QTR46408.1"/>
    </source>
</evidence>
<proteinExistence type="predicted"/>
<evidence type="ECO:0008006" key="4">
    <source>
        <dbReference type="Google" id="ProtNLM"/>
    </source>
</evidence>
<sequence>MNVNYILPNIIKPEQLADIALLKPFSKEILTFIDQLSLALLRSPIARNEPELTALAFWMRKSNIEKIRLAMQEKIGEAFLTPRGTVFHIAPSNVDTIFIYSWFLSMLVGNRNIVRLSSKESIQTEILIQHLYELVSLPEHKQIAERNILVRYSPNDDITARLSSFCDVRTIWGGDSTVQQIRRTPIPPTAIDIAFANKYSLALIKASKWLDTSPSDKKKLAELFYNDSYWFDQMACSSPRLVLWIGDLESSKLASNDFWSNLKSIIQVKHKRFADADYVNKFVATNNLAITSKINVQATENNDLIRIWLEEPALHIDDHCGSGLFFESCLNTIDNLHPLLKRSIQTVTYAGFTKKEILAFLEKQPPLGIDRIVPFGQALYFSSTWDGFDLLRTFMREITIS</sequence>
<dbReference type="Pfam" id="PF05893">
    <property type="entry name" value="LuxC"/>
    <property type="match status" value="1"/>
</dbReference>
<dbReference type="Proteomes" id="UP000672039">
    <property type="component" value="Chromosome"/>
</dbReference>
<dbReference type="RefSeq" id="WP_210222744.1">
    <property type="nucleotide sequence ID" value="NZ_CP072801.1"/>
</dbReference>
<protein>
    <recommendedName>
        <fullName evidence="4">Long-chain-fatty-acyl-CoA reductase</fullName>
    </recommendedName>
</protein>
<organism evidence="2 3">
    <name type="scientific">Thiothrix litoralis</name>
    <dbReference type="NCBI Taxonomy" id="2891210"/>
    <lineage>
        <taxon>Bacteria</taxon>
        <taxon>Pseudomonadati</taxon>
        <taxon>Pseudomonadota</taxon>
        <taxon>Gammaproteobacteria</taxon>
        <taxon>Thiotrichales</taxon>
        <taxon>Thiotrichaceae</taxon>
        <taxon>Thiothrix</taxon>
    </lineage>
</organism>